<proteinExistence type="inferred from homology"/>
<sequence length="320" mass="35386">MQREVKKMEQAARAAWLYFVAGKTQQEIAHELGLSRQVAQRLISLAKEQGMVHVQITHPITECLRLAHEIQQKYQLKHCYVVPSGELDTESILDMIAVAGSELMEQLIDKEKPQVIGIGSGRTLRRIIDALPNLNTPQHQCVSLIGAIARDSSATRYDVPLNFAEKLQCRHYILPAPLYADSAEDKAMWCQHRVYKEVTEKALNADITFLGIGEVGIGCPLNSEGFITDEQVDMLLENGVAAEMLGHFIQANGDRLSTIMDETHTSVPLMAHTQKPVIAFAGGEIKHSAIQAILNGKWVSGLVTDESCARKLLANDKIKA</sequence>
<keyword evidence="2" id="KW-0805">Transcription regulation</keyword>
<evidence type="ECO:0000256" key="3">
    <source>
        <dbReference type="ARBA" id="ARBA00023125"/>
    </source>
</evidence>
<dbReference type="AlphaFoldDB" id="A0A1B7K272"/>
<dbReference type="InterPro" id="IPR037171">
    <property type="entry name" value="NagB/RpiA_transferase-like"/>
</dbReference>
<evidence type="ECO:0000313" key="6">
    <source>
        <dbReference type="EMBL" id="OAT54253.1"/>
    </source>
</evidence>
<comment type="caution">
    <text evidence="6">The sequence shown here is derived from an EMBL/GenBank/DDBJ whole genome shotgun (WGS) entry which is preliminary data.</text>
</comment>
<dbReference type="InterPro" id="IPR007324">
    <property type="entry name" value="Sugar-bd_dom_put"/>
</dbReference>
<gene>
    <name evidence="6" type="ORF">M998_0585</name>
</gene>
<dbReference type="SUPFAM" id="SSF100950">
    <property type="entry name" value="NagB/RpiA/CoA transferase-like"/>
    <property type="match status" value="1"/>
</dbReference>
<dbReference type="RefSeq" id="WP_068907422.1">
    <property type="nucleotide sequence ID" value="NZ_LXEW01000011.1"/>
</dbReference>
<dbReference type="EMBL" id="LXEW01000011">
    <property type="protein sequence ID" value="OAT54253.1"/>
    <property type="molecule type" value="Genomic_DNA"/>
</dbReference>
<keyword evidence="7" id="KW-1185">Reference proteome</keyword>
<dbReference type="InterPro" id="IPR051054">
    <property type="entry name" value="SorC_transcr_regulators"/>
</dbReference>
<dbReference type="PANTHER" id="PTHR34294">
    <property type="entry name" value="TRANSCRIPTIONAL REGULATOR-RELATED"/>
    <property type="match status" value="1"/>
</dbReference>
<accession>A0A1B7K272</accession>
<protein>
    <submittedName>
        <fullName evidence="6">Mannitol utilization transcriptional regulator</fullName>
    </submittedName>
</protein>
<evidence type="ECO:0000256" key="4">
    <source>
        <dbReference type="ARBA" id="ARBA00023163"/>
    </source>
</evidence>
<dbReference type="Proteomes" id="UP000078224">
    <property type="component" value="Unassembled WGS sequence"/>
</dbReference>
<dbReference type="Pfam" id="PF04198">
    <property type="entry name" value="Sugar-bind"/>
    <property type="match status" value="1"/>
</dbReference>
<dbReference type="Gene3D" id="3.40.50.1360">
    <property type="match status" value="1"/>
</dbReference>
<dbReference type="InterPro" id="IPR036388">
    <property type="entry name" value="WH-like_DNA-bd_sf"/>
</dbReference>
<evidence type="ECO:0000259" key="5">
    <source>
        <dbReference type="Pfam" id="PF04198"/>
    </source>
</evidence>
<keyword evidence="3" id="KW-0238">DNA-binding</keyword>
<reference evidence="6 7" key="1">
    <citation type="submission" date="2016-04" db="EMBL/GenBank/DDBJ databases">
        <title>ATOL: Assembling a taxonomically balanced genome-scale reconstruction of the evolutionary history of the Enterobacteriaceae.</title>
        <authorList>
            <person name="Plunkett G.III."/>
            <person name="Neeno-Eckwall E.C."/>
            <person name="Glasner J.D."/>
            <person name="Perna N.T."/>
        </authorList>
    </citation>
    <scope>NUCLEOTIDE SEQUENCE [LARGE SCALE GENOMIC DNA]</scope>
    <source>
        <strain evidence="6 7">ATCC 35613</strain>
    </source>
</reference>
<dbReference type="OrthoDB" id="7065657at2"/>
<dbReference type="PATRIC" id="fig|1354272.4.peg.602"/>
<evidence type="ECO:0000313" key="7">
    <source>
        <dbReference type="Proteomes" id="UP000078224"/>
    </source>
</evidence>
<evidence type="ECO:0000256" key="1">
    <source>
        <dbReference type="ARBA" id="ARBA00010466"/>
    </source>
</evidence>
<feature type="domain" description="Sugar-binding" evidence="5">
    <location>
        <begin position="59"/>
        <end position="314"/>
    </location>
</feature>
<evidence type="ECO:0000256" key="2">
    <source>
        <dbReference type="ARBA" id="ARBA00023015"/>
    </source>
</evidence>
<name>A0A1B7K272_9GAMM</name>
<dbReference type="PANTHER" id="PTHR34294:SF1">
    <property type="entry name" value="TRANSCRIPTIONAL REGULATOR LSRR"/>
    <property type="match status" value="1"/>
</dbReference>
<dbReference type="Gene3D" id="1.10.10.10">
    <property type="entry name" value="Winged helix-like DNA-binding domain superfamily/Winged helix DNA-binding domain"/>
    <property type="match status" value="1"/>
</dbReference>
<dbReference type="GO" id="GO:0003677">
    <property type="term" value="F:DNA binding"/>
    <property type="evidence" value="ECO:0007669"/>
    <property type="project" value="UniProtKB-KW"/>
</dbReference>
<dbReference type="GO" id="GO:0030246">
    <property type="term" value="F:carbohydrate binding"/>
    <property type="evidence" value="ECO:0007669"/>
    <property type="project" value="InterPro"/>
</dbReference>
<keyword evidence="4" id="KW-0804">Transcription</keyword>
<comment type="similarity">
    <text evidence="1">Belongs to the SorC transcriptional regulatory family.</text>
</comment>
<organism evidence="6 7">
    <name type="scientific">Providencia heimbachae ATCC 35613</name>
    <dbReference type="NCBI Taxonomy" id="1354272"/>
    <lineage>
        <taxon>Bacteria</taxon>
        <taxon>Pseudomonadati</taxon>
        <taxon>Pseudomonadota</taxon>
        <taxon>Gammaproteobacteria</taxon>
        <taxon>Enterobacterales</taxon>
        <taxon>Morganellaceae</taxon>
        <taxon>Providencia</taxon>
    </lineage>
</organism>